<sequence length="417" mass="47106">FTDELIRDLSSSSLLQLTDPQAQFLRQRLDKLYEHVRRHPALHQRYLWVGKDRPNVSPDETPATRRQQAKRSKAPEVSGPPPRGVKRNPPDIALAPLSEEICRTSTAWERMNKTVDSFGNAVEVVQDEAFPQWVFAYRCATQGTTCVGIDALVPADDALSITLWKAVSSRSRTGSVTTAPGHDMMPQVFAAVPLFFGYLATLGGLRLALAAPSNSDLQGKDYYEDGLVKLIIKAFADEVLREVSDGLSKSQISLLKEKLEKLPDHIQNHPAMGQKQLWVGKGRPPLTKDTDRKERHALAARRKWVFHKRNGALVLPSEEICQTTTQWEQLNRTQDYDGHEVEIVQDEVQQYVFSYRCATAQNPCTAISALYDSECTERKGWMYLYYRPLEGEDRTAKWGYVSVNHHCVCKVTPKGVR</sequence>
<feature type="non-terminal residue" evidence="1">
    <location>
        <position position="1"/>
    </location>
</feature>
<organism evidence="1 2">
    <name type="scientific">Ixodes persulcatus</name>
    <name type="common">Taiga tick</name>
    <dbReference type="NCBI Taxonomy" id="34615"/>
    <lineage>
        <taxon>Eukaryota</taxon>
        <taxon>Metazoa</taxon>
        <taxon>Ecdysozoa</taxon>
        <taxon>Arthropoda</taxon>
        <taxon>Chelicerata</taxon>
        <taxon>Arachnida</taxon>
        <taxon>Acari</taxon>
        <taxon>Parasitiformes</taxon>
        <taxon>Ixodida</taxon>
        <taxon>Ixodoidea</taxon>
        <taxon>Ixodidae</taxon>
        <taxon>Ixodinae</taxon>
        <taxon>Ixodes</taxon>
    </lineage>
</organism>
<gene>
    <name evidence="1" type="ORF">HPB47_022699</name>
</gene>
<dbReference type="Proteomes" id="UP000805193">
    <property type="component" value="Unassembled WGS sequence"/>
</dbReference>
<proteinExistence type="predicted"/>
<evidence type="ECO:0000313" key="1">
    <source>
        <dbReference type="EMBL" id="KAG0430439.1"/>
    </source>
</evidence>
<comment type="caution">
    <text evidence="1">The sequence shown here is derived from an EMBL/GenBank/DDBJ whole genome shotgun (WGS) entry which is preliminary data.</text>
</comment>
<accession>A0AC60QAW7</accession>
<reference evidence="1 2" key="1">
    <citation type="journal article" date="2020" name="Cell">
        <title>Large-Scale Comparative Analyses of Tick Genomes Elucidate Their Genetic Diversity and Vector Capacities.</title>
        <authorList>
            <consortium name="Tick Genome and Microbiome Consortium (TIGMIC)"/>
            <person name="Jia N."/>
            <person name="Wang J."/>
            <person name="Shi W."/>
            <person name="Du L."/>
            <person name="Sun Y."/>
            <person name="Zhan W."/>
            <person name="Jiang J.F."/>
            <person name="Wang Q."/>
            <person name="Zhang B."/>
            <person name="Ji P."/>
            <person name="Bell-Sakyi L."/>
            <person name="Cui X.M."/>
            <person name="Yuan T.T."/>
            <person name="Jiang B.G."/>
            <person name="Yang W.F."/>
            <person name="Lam T.T."/>
            <person name="Chang Q.C."/>
            <person name="Ding S.J."/>
            <person name="Wang X.J."/>
            <person name="Zhu J.G."/>
            <person name="Ruan X.D."/>
            <person name="Zhao L."/>
            <person name="Wei J.T."/>
            <person name="Ye R.Z."/>
            <person name="Que T.C."/>
            <person name="Du C.H."/>
            <person name="Zhou Y.H."/>
            <person name="Cheng J.X."/>
            <person name="Dai P.F."/>
            <person name="Guo W.B."/>
            <person name="Han X.H."/>
            <person name="Huang E.J."/>
            <person name="Li L.F."/>
            <person name="Wei W."/>
            <person name="Gao Y.C."/>
            <person name="Liu J.Z."/>
            <person name="Shao H.Z."/>
            <person name="Wang X."/>
            <person name="Wang C.C."/>
            <person name="Yang T.C."/>
            <person name="Huo Q.B."/>
            <person name="Li W."/>
            <person name="Chen H.Y."/>
            <person name="Chen S.E."/>
            <person name="Zhou L.G."/>
            <person name="Ni X.B."/>
            <person name="Tian J.H."/>
            <person name="Sheng Y."/>
            <person name="Liu T."/>
            <person name="Pan Y.S."/>
            <person name="Xia L.Y."/>
            <person name="Li J."/>
            <person name="Zhao F."/>
            <person name="Cao W.C."/>
        </authorList>
    </citation>
    <scope>NUCLEOTIDE SEQUENCE [LARGE SCALE GENOMIC DNA]</scope>
    <source>
        <strain evidence="1">Iper-2018</strain>
    </source>
</reference>
<dbReference type="EMBL" id="JABSTQ010009323">
    <property type="protein sequence ID" value="KAG0430439.1"/>
    <property type="molecule type" value="Genomic_DNA"/>
</dbReference>
<keyword evidence="2" id="KW-1185">Reference proteome</keyword>
<protein>
    <submittedName>
        <fullName evidence="1">Uncharacterized protein</fullName>
    </submittedName>
</protein>
<name>A0AC60QAW7_IXOPE</name>
<evidence type="ECO:0000313" key="2">
    <source>
        <dbReference type="Proteomes" id="UP000805193"/>
    </source>
</evidence>